<dbReference type="InterPro" id="IPR003593">
    <property type="entry name" value="AAA+_ATPase"/>
</dbReference>
<dbReference type="GO" id="GO:0005524">
    <property type="term" value="F:ATP binding"/>
    <property type="evidence" value="ECO:0007669"/>
    <property type="project" value="UniProtKB-KW"/>
</dbReference>
<keyword evidence="1" id="KW-0813">Transport</keyword>
<keyword evidence="2" id="KW-0547">Nucleotide-binding</keyword>
<evidence type="ECO:0000256" key="3">
    <source>
        <dbReference type="ARBA" id="ARBA00022840"/>
    </source>
</evidence>
<accession>A0A6I8M718</accession>
<dbReference type="RefSeq" id="WP_156683305.1">
    <property type="nucleotide sequence ID" value="NZ_CABWIB010000001.1"/>
</dbReference>
<protein>
    <submittedName>
        <fullName evidence="5">Iron(III) ABC transporter, ATP-binding protein</fullName>
    </submittedName>
</protein>
<keyword evidence="6" id="KW-1185">Reference proteome</keyword>
<evidence type="ECO:0000256" key="2">
    <source>
        <dbReference type="ARBA" id="ARBA00022741"/>
    </source>
</evidence>
<name>A0A6I8M718_9FUSO</name>
<dbReference type="EMBL" id="CABWIB010000001">
    <property type="protein sequence ID" value="VWL85297.1"/>
    <property type="molecule type" value="Genomic_DNA"/>
</dbReference>
<evidence type="ECO:0000259" key="4">
    <source>
        <dbReference type="PROSITE" id="PS50893"/>
    </source>
</evidence>
<dbReference type="Proteomes" id="UP000419017">
    <property type="component" value="Unassembled WGS sequence"/>
</dbReference>
<keyword evidence="3 5" id="KW-0067">ATP-binding</keyword>
<dbReference type="AlphaFoldDB" id="A0A6I8M718"/>
<dbReference type="PROSITE" id="PS50893">
    <property type="entry name" value="ABC_TRANSPORTER_2"/>
    <property type="match status" value="1"/>
</dbReference>
<feature type="domain" description="ABC transporter" evidence="4">
    <location>
        <begin position="7"/>
        <end position="235"/>
    </location>
</feature>
<evidence type="ECO:0000256" key="1">
    <source>
        <dbReference type="ARBA" id="ARBA00022448"/>
    </source>
</evidence>
<sequence>MSLSNKLYIENINHKYKDGRYILDDISFSIKEGETVTILGPSGIGKTTLFNIIAGIIVPSSGKIFIDDKDYTGKTGVVSYMPQKDLLLPYRTSYENISLPLEIKAEKKEIIKDKILKYSDEFEITNLLNKYPSKLSGGEKKRVELLRTYMMSGSLMLLDEPFSALDYITRHKMYKWFNKIKSELKLTCLIITHDIDEALILSDKIYILNQKPANIVKEFKIENKDILSLEVIEIKKQILEILK</sequence>
<dbReference type="SMART" id="SM00382">
    <property type="entry name" value="AAA"/>
    <property type="match status" value="1"/>
</dbReference>
<dbReference type="PROSITE" id="PS00211">
    <property type="entry name" value="ABC_TRANSPORTER_1"/>
    <property type="match status" value="1"/>
</dbReference>
<organism evidence="5 6">
    <name type="scientific">Oceanivirga miroungae</name>
    <dbReference type="NCBI Taxonomy" id="1130046"/>
    <lineage>
        <taxon>Bacteria</taxon>
        <taxon>Fusobacteriati</taxon>
        <taxon>Fusobacteriota</taxon>
        <taxon>Fusobacteriia</taxon>
        <taxon>Fusobacteriales</taxon>
        <taxon>Leptotrichiaceae</taxon>
        <taxon>Oceanivirga</taxon>
    </lineage>
</organism>
<evidence type="ECO:0000313" key="6">
    <source>
        <dbReference type="Proteomes" id="UP000419017"/>
    </source>
</evidence>
<dbReference type="InterPro" id="IPR017871">
    <property type="entry name" value="ABC_transporter-like_CS"/>
</dbReference>
<dbReference type="Pfam" id="PF00005">
    <property type="entry name" value="ABC_tran"/>
    <property type="match status" value="1"/>
</dbReference>
<proteinExistence type="predicted"/>
<reference evidence="5 6" key="1">
    <citation type="submission" date="2019-10" db="EMBL/GenBank/DDBJ databases">
        <authorList>
            <person name="Blom J."/>
        </authorList>
    </citation>
    <scope>NUCLEOTIDE SEQUENCE [LARGE SCALE GENOMIC DNA]</scope>
    <source>
        <strain evidence="5 6">ES3154-GLU</strain>
    </source>
</reference>
<dbReference type="GO" id="GO:0016887">
    <property type="term" value="F:ATP hydrolysis activity"/>
    <property type="evidence" value="ECO:0007669"/>
    <property type="project" value="InterPro"/>
</dbReference>
<gene>
    <name evidence="5" type="ORF">OMES3154_00581</name>
</gene>
<dbReference type="PANTHER" id="PTHR42788:SF2">
    <property type="entry name" value="ABC TRANSPORTER ATP-BINDING PROTEIN"/>
    <property type="match status" value="1"/>
</dbReference>
<evidence type="ECO:0000313" key="5">
    <source>
        <dbReference type="EMBL" id="VWL85297.1"/>
    </source>
</evidence>
<dbReference type="PANTHER" id="PTHR42788">
    <property type="entry name" value="TAURINE IMPORT ATP-BINDING PROTEIN-RELATED"/>
    <property type="match status" value="1"/>
</dbReference>
<dbReference type="Gene3D" id="3.40.50.300">
    <property type="entry name" value="P-loop containing nucleotide triphosphate hydrolases"/>
    <property type="match status" value="1"/>
</dbReference>
<dbReference type="InterPro" id="IPR050166">
    <property type="entry name" value="ABC_transporter_ATP-bind"/>
</dbReference>
<dbReference type="InterPro" id="IPR003439">
    <property type="entry name" value="ABC_transporter-like_ATP-bd"/>
</dbReference>
<dbReference type="SUPFAM" id="SSF52540">
    <property type="entry name" value="P-loop containing nucleoside triphosphate hydrolases"/>
    <property type="match status" value="1"/>
</dbReference>
<dbReference type="InterPro" id="IPR027417">
    <property type="entry name" value="P-loop_NTPase"/>
</dbReference>